<keyword evidence="5" id="KW-1185">Reference proteome</keyword>
<feature type="transmembrane region" description="Helical" evidence="3">
    <location>
        <begin position="215"/>
        <end position="232"/>
    </location>
</feature>
<dbReference type="STRING" id="93625.A0A409XTR3"/>
<evidence type="ECO:0000256" key="3">
    <source>
        <dbReference type="SAM" id="Phobius"/>
    </source>
</evidence>
<gene>
    <name evidence="4" type="ORF">CVT25_006648</name>
</gene>
<name>A0A409XTR3_PSICY</name>
<feature type="region of interest" description="Disordered" evidence="2">
    <location>
        <begin position="411"/>
        <end position="439"/>
    </location>
</feature>
<dbReference type="Proteomes" id="UP000283269">
    <property type="component" value="Unassembled WGS sequence"/>
</dbReference>
<proteinExistence type="predicted"/>
<evidence type="ECO:0000313" key="5">
    <source>
        <dbReference type="Proteomes" id="UP000283269"/>
    </source>
</evidence>
<keyword evidence="3" id="KW-1133">Transmembrane helix</keyword>
<keyword evidence="3" id="KW-0472">Membrane</keyword>
<dbReference type="OrthoDB" id="10263751at2759"/>
<feature type="region of interest" description="Disordered" evidence="2">
    <location>
        <begin position="50"/>
        <end position="120"/>
    </location>
</feature>
<feature type="transmembrane region" description="Helical" evidence="3">
    <location>
        <begin position="244"/>
        <end position="263"/>
    </location>
</feature>
<feature type="compositionally biased region" description="Basic and acidic residues" evidence="2">
    <location>
        <begin position="76"/>
        <end position="85"/>
    </location>
</feature>
<reference evidence="4 5" key="1">
    <citation type="journal article" date="2018" name="Evol. Lett.">
        <title>Horizontal gene cluster transfer increased hallucinogenic mushroom diversity.</title>
        <authorList>
            <person name="Reynolds H.T."/>
            <person name="Vijayakumar V."/>
            <person name="Gluck-Thaler E."/>
            <person name="Korotkin H.B."/>
            <person name="Matheny P.B."/>
            <person name="Slot J.C."/>
        </authorList>
    </citation>
    <scope>NUCLEOTIDE SEQUENCE [LARGE SCALE GENOMIC DNA]</scope>
    <source>
        <strain evidence="4 5">2631</strain>
    </source>
</reference>
<protein>
    <submittedName>
        <fullName evidence="4">Uncharacterized protein</fullName>
    </submittedName>
</protein>
<feature type="compositionally biased region" description="Low complexity" evidence="2">
    <location>
        <begin position="428"/>
        <end position="439"/>
    </location>
</feature>
<dbReference type="InParanoid" id="A0A409XTR3"/>
<dbReference type="PANTHER" id="PTHR42032">
    <property type="entry name" value="YALI0E30679P"/>
    <property type="match status" value="1"/>
</dbReference>
<dbReference type="AlphaFoldDB" id="A0A409XTR3"/>
<organism evidence="4 5">
    <name type="scientific">Psilocybe cyanescens</name>
    <dbReference type="NCBI Taxonomy" id="93625"/>
    <lineage>
        <taxon>Eukaryota</taxon>
        <taxon>Fungi</taxon>
        <taxon>Dikarya</taxon>
        <taxon>Basidiomycota</taxon>
        <taxon>Agaricomycotina</taxon>
        <taxon>Agaricomycetes</taxon>
        <taxon>Agaricomycetidae</taxon>
        <taxon>Agaricales</taxon>
        <taxon>Agaricineae</taxon>
        <taxon>Strophariaceae</taxon>
        <taxon>Psilocybe</taxon>
    </lineage>
</organism>
<accession>A0A409XTR3</accession>
<dbReference type="PANTHER" id="PTHR42032:SF1">
    <property type="entry name" value="YALI0E30679P"/>
    <property type="match status" value="1"/>
</dbReference>
<keyword evidence="3" id="KW-0812">Transmembrane</keyword>
<evidence type="ECO:0000256" key="2">
    <source>
        <dbReference type="SAM" id="MobiDB-lite"/>
    </source>
</evidence>
<feature type="coiled-coil region" evidence="1">
    <location>
        <begin position="294"/>
        <end position="321"/>
    </location>
</feature>
<evidence type="ECO:0000313" key="4">
    <source>
        <dbReference type="EMBL" id="PPQ94222.1"/>
    </source>
</evidence>
<dbReference type="EMBL" id="NHYD01000415">
    <property type="protein sequence ID" value="PPQ94222.1"/>
    <property type="molecule type" value="Genomic_DNA"/>
</dbReference>
<feature type="transmembrane region" description="Helical" evidence="3">
    <location>
        <begin position="153"/>
        <end position="174"/>
    </location>
</feature>
<sequence>MANTSTATISKETPLRKRMRVLERAQSLTNLNTLGSTEGKTLDIEFKHREQGEDAVQSSPIDYETHSSSSDDDVELTNREEGTSHRKEHAKSQRPTLDTRSLHHHPRHRSDRSESSPMSPKTRAWYEFDLAVVVALVSPIGNWLTGGDHVKNLLLIVLLIFYLHQVIEVPWRLYHKCRPHRRTQHIPPSGALADSESLESRYAQLAASELQKFEFLFLFFTFLSPFLGAALLRYATDAILGPDAVSWFSTGLFVLATGMRPWIHLVERLNDRTEELHDFVHYPSATHAVSDEQHKLLEARIGQLEKSLNKMKNKVSHTTEDVYDYVDDAVDAVEHAMRKQDRKWDKFEGKVKEVEQVVIQLSSKTSVHAYPLLRALSVDLGNMRTYTRYIIERIVPSWVLHPQKGIYSSYPEDPTSTALRTKKPAKRSIPGSSSSSPCISPLETIVEEEISTTHTENHVGNGSILARPYYITSALVYRAGYIITAPLRAAVRMVLRNY</sequence>
<evidence type="ECO:0000256" key="1">
    <source>
        <dbReference type="SAM" id="Coils"/>
    </source>
</evidence>
<feature type="transmembrane region" description="Helical" evidence="3">
    <location>
        <begin position="124"/>
        <end position="141"/>
    </location>
</feature>
<keyword evidence="1" id="KW-0175">Coiled coil</keyword>
<comment type="caution">
    <text evidence="4">The sequence shown here is derived from an EMBL/GenBank/DDBJ whole genome shotgun (WGS) entry which is preliminary data.</text>
</comment>